<dbReference type="AlphaFoldDB" id="A0A132A388"/>
<sequence>MNPFPVTTENINLVDDNDDENPSEKTTVTTSTLAHLTQSNTDYFRHLLTKGIGFNKTILFHHDEVTSEIVKKLRTNPNDFFLAINRTDIDLI</sequence>
<feature type="compositionally biased region" description="Polar residues" evidence="1">
    <location>
        <begin position="1"/>
        <end position="11"/>
    </location>
</feature>
<comment type="caution">
    <text evidence="2">The sequence shown here is derived from an EMBL/GenBank/DDBJ whole genome shotgun (WGS) entry which is preliminary data.</text>
</comment>
<protein>
    <submittedName>
        <fullName evidence="2">Uncharacterized protein</fullName>
    </submittedName>
</protein>
<dbReference type="EMBL" id="JXLN01009973">
    <property type="protein sequence ID" value="KPM04820.1"/>
    <property type="molecule type" value="Genomic_DNA"/>
</dbReference>
<dbReference type="VEuPathDB" id="VectorBase:SSCA001333"/>
<proteinExistence type="predicted"/>
<organism evidence="2 3">
    <name type="scientific">Sarcoptes scabiei</name>
    <name type="common">Itch mite</name>
    <name type="synonym">Acarus scabiei</name>
    <dbReference type="NCBI Taxonomy" id="52283"/>
    <lineage>
        <taxon>Eukaryota</taxon>
        <taxon>Metazoa</taxon>
        <taxon>Ecdysozoa</taxon>
        <taxon>Arthropoda</taxon>
        <taxon>Chelicerata</taxon>
        <taxon>Arachnida</taxon>
        <taxon>Acari</taxon>
        <taxon>Acariformes</taxon>
        <taxon>Sarcoptiformes</taxon>
        <taxon>Astigmata</taxon>
        <taxon>Psoroptidia</taxon>
        <taxon>Sarcoptoidea</taxon>
        <taxon>Sarcoptidae</taxon>
        <taxon>Sarcoptinae</taxon>
        <taxon>Sarcoptes</taxon>
    </lineage>
</organism>
<name>A0A132A388_SARSC</name>
<reference evidence="2 3" key="1">
    <citation type="journal article" date="2015" name="Parasit. Vectors">
        <title>Draft genome of the scabies mite.</title>
        <authorList>
            <person name="Rider S.D.Jr."/>
            <person name="Morgan M.S."/>
            <person name="Arlian L.G."/>
        </authorList>
    </citation>
    <scope>NUCLEOTIDE SEQUENCE [LARGE SCALE GENOMIC DNA]</scope>
    <source>
        <strain evidence="2">Arlian Lab</strain>
    </source>
</reference>
<evidence type="ECO:0000313" key="3">
    <source>
        <dbReference type="Proteomes" id="UP000616769"/>
    </source>
</evidence>
<evidence type="ECO:0000313" key="2">
    <source>
        <dbReference type="EMBL" id="KPM04820.1"/>
    </source>
</evidence>
<evidence type="ECO:0000256" key="1">
    <source>
        <dbReference type="SAM" id="MobiDB-lite"/>
    </source>
</evidence>
<accession>A0A132A388</accession>
<feature type="region of interest" description="Disordered" evidence="1">
    <location>
        <begin position="1"/>
        <end position="31"/>
    </location>
</feature>
<dbReference type="Proteomes" id="UP000616769">
    <property type="component" value="Unassembled WGS sequence"/>
</dbReference>
<gene>
    <name evidence="2" type="ORF">QR98_0032740</name>
</gene>